<accession>A0ABR3GQQ8</accession>
<dbReference type="InterPro" id="IPR018786">
    <property type="entry name" value="Mit_KHE1"/>
</dbReference>
<keyword evidence="1" id="KW-1133">Transmembrane helix</keyword>
<name>A0ABR3GQQ8_9PEZI</name>
<keyword evidence="1" id="KW-0812">Transmembrane</keyword>
<dbReference type="EMBL" id="JBBBZM010000025">
    <property type="protein sequence ID" value="KAL0638168.1"/>
    <property type="molecule type" value="Genomic_DNA"/>
</dbReference>
<evidence type="ECO:0008006" key="4">
    <source>
        <dbReference type="Google" id="ProtNLM"/>
    </source>
</evidence>
<gene>
    <name evidence="2" type="ORF">Q9L58_002781</name>
</gene>
<dbReference type="Proteomes" id="UP001447188">
    <property type="component" value="Unassembled WGS sequence"/>
</dbReference>
<sequence length="268" mass="30308">MRLYLIPISTRRTLIYGQRLNKITHSQPSLADKASARAAKVWLSWENGKAGWQRSITDAGNKLFNRIPYEEWGLKSIPPLSARRRQDEADRAMVEVVYPPSIIPQQQVPAIIKQLATERNDVHRSRLVWSLVGMPIVAPFALVPLVPNIPFFYLLYRAFSHWKALAGAKHLEFLVNKNLLELSPMTALDALYRGKLNIDREESLKELLHDSGEVMLISSSDAKDIATTINLPALAIECERACAQVEKAISRETIKAQSDLKTESEKDR</sequence>
<protein>
    <recommendedName>
        <fullName evidence="4">Mitochondrial K+-H+ exchange-related-domain-containing protein</fullName>
    </recommendedName>
</protein>
<feature type="transmembrane region" description="Helical" evidence="1">
    <location>
        <begin position="127"/>
        <end position="156"/>
    </location>
</feature>
<keyword evidence="3" id="KW-1185">Reference proteome</keyword>
<evidence type="ECO:0000313" key="2">
    <source>
        <dbReference type="EMBL" id="KAL0638168.1"/>
    </source>
</evidence>
<evidence type="ECO:0000313" key="3">
    <source>
        <dbReference type="Proteomes" id="UP001447188"/>
    </source>
</evidence>
<reference evidence="2 3" key="1">
    <citation type="submission" date="2024-02" db="EMBL/GenBank/DDBJ databases">
        <title>Discinaceae phylogenomics.</title>
        <authorList>
            <person name="Dirks A.C."/>
            <person name="James T.Y."/>
        </authorList>
    </citation>
    <scope>NUCLEOTIDE SEQUENCE [LARGE SCALE GENOMIC DNA]</scope>
    <source>
        <strain evidence="2 3">ACD0624</strain>
    </source>
</reference>
<dbReference type="PANTHER" id="PTHR28062">
    <property type="entry name" value="K+-H+ EXCHANGE-LIKE PROTEIN"/>
    <property type="match status" value="1"/>
</dbReference>
<comment type="caution">
    <text evidence="2">The sequence shown here is derived from an EMBL/GenBank/DDBJ whole genome shotgun (WGS) entry which is preliminary data.</text>
</comment>
<dbReference type="PANTHER" id="PTHR28062:SF1">
    <property type="entry name" value="TRANSMEMBRANE PROTEIN"/>
    <property type="match status" value="1"/>
</dbReference>
<evidence type="ECO:0000256" key="1">
    <source>
        <dbReference type="SAM" id="Phobius"/>
    </source>
</evidence>
<keyword evidence="1" id="KW-0472">Membrane</keyword>
<organism evidence="2 3">
    <name type="scientific">Discina gigas</name>
    <dbReference type="NCBI Taxonomy" id="1032678"/>
    <lineage>
        <taxon>Eukaryota</taxon>
        <taxon>Fungi</taxon>
        <taxon>Dikarya</taxon>
        <taxon>Ascomycota</taxon>
        <taxon>Pezizomycotina</taxon>
        <taxon>Pezizomycetes</taxon>
        <taxon>Pezizales</taxon>
        <taxon>Discinaceae</taxon>
        <taxon>Discina</taxon>
    </lineage>
</organism>
<dbReference type="Pfam" id="PF10173">
    <property type="entry name" value="Mit_KHE1"/>
    <property type="match status" value="1"/>
</dbReference>
<proteinExistence type="predicted"/>